<evidence type="ECO:0000256" key="5">
    <source>
        <dbReference type="ARBA" id="ARBA00023180"/>
    </source>
</evidence>
<dbReference type="PANTHER" id="PTHR47143">
    <property type="entry name" value="TRANSIENT RECEPTOR POTENTIAL CATION CHANNEL PROTEIN PAINLESS"/>
    <property type="match status" value="1"/>
</dbReference>
<keyword evidence="3" id="KW-0040">ANK repeat</keyword>
<dbReference type="Proteomes" id="UP001168821">
    <property type="component" value="Unassembled WGS sequence"/>
</dbReference>
<dbReference type="InterPro" id="IPR052076">
    <property type="entry name" value="TRP_cation_channel"/>
</dbReference>
<evidence type="ECO:0000313" key="8">
    <source>
        <dbReference type="EMBL" id="KAJ3647154.1"/>
    </source>
</evidence>
<feature type="transmembrane region" description="Helical" evidence="7">
    <location>
        <begin position="31"/>
        <end position="51"/>
    </location>
</feature>
<evidence type="ECO:0000256" key="1">
    <source>
        <dbReference type="ARBA" id="ARBA00022448"/>
    </source>
</evidence>
<feature type="transmembrane region" description="Helical" evidence="7">
    <location>
        <begin position="85"/>
        <end position="108"/>
    </location>
</feature>
<keyword evidence="7" id="KW-0472">Membrane</keyword>
<dbReference type="GO" id="GO:0022857">
    <property type="term" value="F:transmembrane transporter activity"/>
    <property type="evidence" value="ECO:0007669"/>
    <property type="project" value="TreeGrafter"/>
</dbReference>
<reference evidence="8" key="1">
    <citation type="journal article" date="2023" name="G3 (Bethesda)">
        <title>Whole genome assemblies of Zophobas morio and Tenebrio molitor.</title>
        <authorList>
            <person name="Kaur S."/>
            <person name="Stinson S.A."/>
            <person name="diCenzo G.C."/>
        </authorList>
    </citation>
    <scope>NUCLEOTIDE SEQUENCE</scope>
    <source>
        <strain evidence="8">QUZm001</strain>
    </source>
</reference>
<keyword evidence="1" id="KW-0813">Transport</keyword>
<name>A0AA38M8T0_9CUCU</name>
<keyword evidence="2" id="KW-0677">Repeat</keyword>
<sequence>MCVLFLLTVGYHPKIAKWSVMLKKVFQTFTCLMPFFSLILVAFAVAFLLLFKDKVFFENFWKSLFVTYVMTNLKENFVFSTAGHYLVFFFFAIFVILVIVNFWIGVAVSDISSIEKNAEINAFKNVITFLEFVEKLFRSRGLARFSRLPNPLLFFHCEKQYNVDFYINEKKQFGDRENLTEVVSSQSFDFEEKYNDSTNAKKQSRNCTGFPENVGTECLDKIKRFYSEQMDSSNDKFINRLEQQEKMLFEIQSSINSLKEQGSQKENKKN</sequence>
<organism evidence="8 9">
    <name type="scientific">Zophobas morio</name>
    <dbReference type="NCBI Taxonomy" id="2755281"/>
    <lineage>
        <taxon>Eukaryota</taxon>
        <taxon>Metazoa</taxon>
        <taxon>Ecdysozoa</taxon>
        <taxon>Arthropoda</taxon>
        <taxon>Hexapoda</taxon>
        <taxon>Insecta</taxon>
        <taxon>Pterygota</taxon>
        <taxon>Neoptera</taxon>
        <taxon>Endopterygota</taxon>
        <taxon>Coleoptera</taxon>
        <taxon>Polyphaga</taxon>
        <taxon>Cucujiformia</taxon>
        <taxon>Tenebrionidae</taxon>
        <taxon>Zophobas</taxon>
    </lineage>
</organism>
<dbReference type="AlphaFoldDB" id="A0AA38M8T0"/>
<evidence type="ECO:0000313" key="9">
    <source>
        <dbReference type="Proteomes" id="UP001168821"/>
    </source>
</evidence>
<dbReference type="GO" id="GO:0034220">
    <property type="term" value="P:monoatomic ion transmembrane transport"/>
    <property type="evidence" value="ECO:0007669"/>
    <property type="project" value="UniProtKB-KW"/>
</dbReference>
<dbReference type="PANTHER" id="PTHR47143:SF1">
    <property type="entry name" value="ION_TRANS DOMAIN-CONTAINING PROTEIN"/>
    <property type="match status" value="1"/>
</dbReference>
<evidence type="ECO:0000256" key="2">
    <source>
        <dbReference type="ARBA" id="ARBA00022737"/>
    </source>
</evidence>
<dbReference type="GO" id="GO:1902495">
    <property type="term" value="C:transmembrane transporter complex"/>
    <property type="evidence" value="ECO:0007669"/>
    <property type="project" value="TreeGrafter"/>
</dbReference>
<keyword evidence="7" id="KW-1133">Transmembrane helix</keyword>
<accession>A0AA38M8T0</accession>
<dbReference type="EMBL" id="JALNTZ010000007">
    <property type="protein sequence ID" value="KAJ3647154.1"/>
    <property type="molecule type" value="Genomic_DNA"/>
</dbReference>
<keyword evidence="7" id="KW-0812">Transmembrane</keyword>
<protein>
    <submittedName>
        <fullName evidence="8">Uncharacterized protein</fullName>
    </submittedName>
</protein>
<keyword evidence="4" id="KW-0406">Ion transport</keyword>
<evidence type="ECO:0000256" key="4">
    <source>
        <dbReference type="ARBA" id="ARBA00023065"/>
    </source>
</evidence>
<comment type="caution">
    <text evidence="8">The sequence shown here is derived from an EMBL/GenBank/DDBJ whole genome shotgun (WGS) entry which is preliminary data.</text>
</comment>
<keyword evidence="9" id="KW-1185">Reference proteome</keyword>
<evidence type="ECO:0000256" key="6">
    <source>
        <dbReference type="ARBA" id="ARBA00023303"/>
    </source>
</evidence>
<keyword evidence="6" id="KW-0407">Ion channel</keyword>
<gene>
    <name evidence="8" type="ORF">Zmor_024688</name>
</gene>
<proteinExistence type="predicted"/>
<evidence type="ECO:0000256" key="7">
    <source>
        <dbReference type="SAM" id="Phobius"/>
    </source>
</evidence>
<keyword evidence="5" id="KW-0325">Glycoprotein</keyword>
<evidence type="ECO:0000256" key="3">
    <source>
        <dbReference type="ARBA" id="ARBA00023043"/>
    </source>
</evidence>